<reference evidence="1 2" key="1">
    <citation type="journal article" date="2014" name="Am. J. Bot.">
        <title>Genome assembly and annotation for red clover (Trifolium pratense; Fabaceae).</title>
        <authorList>
            <person name="Istvanek J."/>
            <person name="Jaros M."/>
            <person name="Krenek A."/>
            <person name="Repkova J."/>
        </authorList>
    </citation>
    <scope>NUCLEOTIDE SEQUENCE [LARGE SCALE GENOMIC DNA]</scope>
    <source>
        <strain evidence="2">cv. Tatra</strain>
        <tissue evidence="1">Young leaves</tissue>
    </source>
</reference>
<sequence>LLLQLCQPPQPLQHYCPFPAVPGRRFSSLFSIDHIVVSIRCFAAMTEPNHLIAAAKQPSVVANIHE</sequence>
<proteinExistence type="predicted"/>
<comment type="caution">
    <text evidence="1">The sequence shown here is derived from an EMBL/GenBank/DDBJ whole genome shotgun (WGS) entry which is preliminary data.</text>
</comment>
<dbReference type="EMBL" id="ASHM01224227">
    <property type="protein sequence ID" value="PNX68229.1"/>
    <property type="molecule type" value="Genomic_DNA"/>
</dbReference>
<name>A0A2K3KPN4_TRIPR</name>
<organism evidence="1 2">
    <name type="scientific">Trifolium pratense</name>
    <name type="common">Red clover</name>
    <dbReference type="NCBI Taxonomy" id="57577"/>
    <lineage>
        <taxon>Eukaryota</taxon>
        <taxon>Viridiplantae</taxon>
        <taxon>Streptophyta</taxon>
        <taxon>Embryophyta</taxon>
        <taxon>Tracheophyta</taxon>
        <taxon>Spermatophyta</taxon>
        <taxon>Magnoliopsida</taxon>
        <taxon>eudicotyledons</taxon>
        <taxon>Gunneridae</taxon>
        <taxon>Pentapetalae</taxon>
        <taxon>rosids</taxon>
        <taxon>fabids</taxon>
        <taxon>Fabales</taxon>
        <taxon>Fabaceae</taxon>
        <taxon>Papilionoideae</taxon>
        <taxon>50 kb inversion clade</taxon>
        <taxon>NPAAA clade</taxon>
        <taxon>Hologalegina</taxon>
        <taxon>IRL clade</taxon>
        <taxon>Trifolieae</taxon>
        <taxon>Trifolium</taxon>
    </lineage>
</organism>
<evidence type="ECO:0000313" key="2">
    <source>
        <dbReference type="Proteomes" id="UP000236291"/>
    </source>
</evidence>
<feature type="non-terminal residue" evidence="1">
    <location>
        <position position="1"/>
    </location>
</feature>
<dbReference type="Proteomes" id="UP000236291">
    <property type="component" value="Unassembled WGS sequence"/>
</dbReference>
<dbReference type="AlphaFoldDB" id="A0A2K3KPN4"/>
<gene>
    <name evidence="1" type="ORF">L195_g063887</name>
</gene>
<accession>A0A2K3KPN4</accession>
<protein>
    <submittedName>
        <fullName evidence="1">Uncharacterized protein</fullName>
    </submittedName>
</protein>
<evidence type="ECO:0000313" key="1">
    <source>
        <dbReference type="EMBL" id="PNX68229.1"/>
    </source>
</evidence>
<reference evidence="1 2" key="2">
    <citation type="journal article" date="2017" name="Front. Plant Sci.">
        <title>Gene Classification and Mining of Molecular Markers Useful in Red Clover (Trifolium pratense) Breeding.</title>
        <authorList>
            <person name="Istvanek J."/>
            <person name="Dluhosova J."/>
            <person name="Dluhos P."/>
            <person name="Patkova L."/>
            <person name="Nedelnik J."/>
            <person name="Repkova J."/>
        </authorList>
    </citation>
    <scope>NUCLEOTIDE SEQUENCE [LARGE SCALE GENOMIC DNA]</scope>
    <source>
        <strain evidence="2">cv. Tatra</strain>
        <tissue evidence="1">Young leaves</tissue>
    </source>
</reference>